<evidence type="ECO:0000313" key="2">
    <source>
        <dbReference type="Proteomes" id="UP000018895"/>
    </source>
</evidence>
<dbReference type="InterPro" id="IPR038449">
    <property type="entry name" value="SirA_sf"/>
</dbReference>
<reference evidence="1" key="1">
    <citation type="journal article" date="2014" name="Genome Announc.">
        <title>Draft Genome Sequences of Three Alkaliphilic Bacillus Strains, Bacillus wakoensis JCM 9140T, Bacillus akibai JCM 9157T, and Bacillus hemicellulosilyticus JCM 9152T.</title>
        <authorList>
            <person name="Yuki M."/>
            <person name="Oshima K."/>
            <person name="Suda W."/>
            <person name="Oshida Y."/>
            <person name="Kitamura K."/>
            <person name="Iida T."/>
            <person name="Hattori M."/>
            <person name="Ohkuma M."/>
        </authorList>
    </citation>
    <scope>NUCLEOTIDE SEQUENCE [LARGE SCALE GENOMIC DNA]</scope>
    <source>
        <strain evidence="1">JCM 9152</strain>
    </source>
</reference>
<organism evidence="1 2">
    <name type="scientific">Halalkalibacter hemicellulosilyticusJCM 9152</name>
    <dbReference type="NCBI Taxonomy" id="1236971"/>
    <lineage>
        <taxon>Bacteria</taxon>
        <taxon>Bacillati</taxon>
        <taxon>Bacillota</taxon>
        <taxon>Bacilli</taxon>
        <taxon>Bacillales</taxon>
        <taxon>Bacillaceae</taxon>
        <taxon>Halalkalibacter</taxon>
    </lineage>
</organism>
<sequence length="148" mass="17549">MRQYELYIFEESVAHQYYGQESKLFYLFLDYEKASPIKKEVIRKQIEYITKPIPTLFVQQKIKQAFKQNQQYKNHKQTNVITLHSGAQAELVIDSQSIHVTANGTPEVETMFFEVLRSCAPTFFAFSIEEYRYGWLKPIQQLKRSQPL</sequence>
<protein>
    <recommendedName>
        <fullName evidence="3">Sporulation inhibitor of replication protein SirA</fullName>
    </recommendedName>
</protein>
<dbReference type="InterPro" id="IPR019683">
    <property type="entry name" value="SirA"/>
</dbReference>
<dbReference type="AlphaFoldDB" id="W4QFJ6"/>
<dbReference type="RefSeq" id="WP_035343890.1">
    <property type="nucleotide sequence ID" value="NZ_BAUU01000014.1"/>
</dbReference>
<comment type="caution">
    <text evidence="1">The sequence shown here is derived from an EMBL/GenBank/DDBJ whole genome shotgun (WGS) entry which is preliminary data.</text>
</comment>
<dbReference type="OrthoDB" id="2736584at2"/>
<dbReference type="STRING" id="1236971.JCM9152_2280"/>
<dbReference type="Proteomes" id="UP000018895">
    <property type="component" value="Unassembled WGS sequence"/>
</dbReference>
<evidence type="ECO:0000313" key="1">
    <source>
        <dbReference type="EMBL" id="GAE30856.1"/>
    </source>
</evidence>
<keyword evidence="2" id="KW-1185">Reference proteome</keyword>
<evidence type="ECO:0008006" key="3">
    <source>
        <dbReference type="Google" id="ProtNLM"/>
    </source>
</evidence>
<dbReference type="EMBL" id="BAUU01000014">
    <property type="protein sequence ID" value="GAE30856.1"/>
    <property type="molecule type" value="Genomic_DNA"/>
</dbReference>
<dbReference type="Gene3D" id="3.30.310.250">
    <property type="entry name" value="Sporulation inhibitor of replication protein SirA"/>
    <property type="match status" value="1"/>
</dbReference>
<name>W4QFJ6_9BACI</name>
<gene>
    <name evidence="1" type="ORF">JCM9152_2280</name>
</gene>
<dbReference type="Pfam" id="PF10747">
    <property type="entry name" value="SirA"/>
    <property type="match status" value="1"/>
</dbReference>
<accession>W4QFJ6</accession>
<proteinExistence type="predicted"/>